<dbReference type="GO" id="GO:0016787">
    <property type="term" value="F:hydrolase activity"/>
    <property type="evidence" value="ECO:0007669"/>
    <property type="project" value="UniProtKB-KW"/>
</dbReference>
<dbReference type="InterPro" id="IPR011635">
    <property type="entry name" value="CARDB"/>
</dbReference>
<evidence type="ECO:0000256" key="2">
    <source>
        <dbReference type="SAM" id="SignalP"/>
    </source>
</evidence>
<feature type="compositionally biased region" description="Low complexity" evidence="1">
    <location>
        <begin position="335"/>
        <end position="358"/>
    </location>
</feature>
<dbReference type="SMART" id="SM00231">
    <property type="entry name" value="FA58C"/>
    <property type="match status" value="3"/>
</dbReference>
<name>A0ABQ6I175_9MICO</name>
<evidence type="ECO:0000313" key="5">
    <source>
        <dbReference type="Proteomes" id="UP001157091"/>
    </source>
</evidence>
<dbReference type="InterPro" id="IPR055149">
    <property type="entry name" value="Agl_cat_D2"/>
</dbReference>
<dbReference type="PANTHER" id="PTHR45713:SF6">
    <property type="entry name" value="F5_8 TYPE C DOMAIN-CONTAINING PROTEIN"/>
    <property type="match status" value="1"/>
</dbReference>
<dbReference type="Pfam" id="PF22815">
    <property type="entry name" value="CatAgl_D1"/>
    <property type="match status" value="1"/>
</dbReference>
<reference evidence="5" key="1">
    <citation type="journal article" date="2019" name="Int. J. Syst. Evol. Microbiol.">
        <title>The Global Catalogue of Microorganisms (GCM) 10K type strain sequencing project: providing services to taxonomists for standard genome sequencing and annotation.</title>
        <authorList>
            <consortium name="The Broad Institute Genomics Platform"/>
            <consortium name="The Broad Institute Genome Sequencing Center for Infectious Disease"/>
            <person name="Wu L."/>
            <person name="Ma J."/>
        </authorList>
    </citation>
    <scope>NUCLEOTIDE SEQUENCE [LARGE SCALE GENOMIC DNA]</scope>
    <source>
        <strain evidence="5">NBRC 106348</strain>
    </source>
</reference>
<dbReference type="InterPro" id="IPR012334">
    <property type="entry name" value="Pectin_lyas_fold"/>
</dbReference>
<dbReference type="InterPro" id="IPR011050">
    <property type="entry name" value="Pectin_lyase_fold/virulence"/>
</dbReference>
<dbReference type="PANTHER" id="PTHR45713">
    <property type="entry name" value="FTP DOMAIN-CONTAINING PROTEIN"/>
    <property type="match status" value="1"/>
</dbReference>
<dbReference type="InterPro" id="IPR008979">
    <property type="entry name" value="Galactose-bd-like_sf"/>
</dbReference>
<dbReference type="EMBL" id="BSUK01000001">
    <property type="protein sequence ID" value="GMA23524.1"/>
    <property type="molecule type" value="Genomic_DNA"/>
</dbReference>
<dbReference type="CDD" id="cd14490">
    <property type="entry name" value="CBM6-CBM35-CBM36_like_1"/>
    <property type="match status" value="1"/>
</dbReference>
<gene>
    <name evidence="4" type="ORF">GCM10025864_12830</name>
</gene>
<dbReference type="InterPro" id="IPR051941">
    <property type="entry name" value="BG_Antigen-Binding_Lectin"/>
</dbReference>
<dbReference type="Gene3D" id="2.160.20.10">
    <property type="entry name" value="Single-stranded right-handed beta-helix, Pectin lyase-like"/>
    <property type="match status" value="1"/>
</dbReference>
<dbReference type="InterPro" id="IPR013783">
    <property type="entry name" value="Ig-like_fold"/>
</dbReference>
<feature type="compositionally biased region" description="Gly residues" evidence="1">
    <location>
        <begin position="173"/>
        <end position="193"/>
    </location>
</feature>
<feature type="domain" description="F5/8 type C" evidence="3">
    <location>
        <begin position="342"/>
        <end position="496"/>
    </location>
</feature>
<dbReference type="InterPro" id="IPR000421">
    <property type="entry name" value="FA58C"/>
</dbReference>
<feature type="region of interest" description="Disordered" evidence="1">
    <location>
        <begin position="328"/>
        <end position="360"/>
    </location>
</feature>
<feature type="domain" description="F5/8 type C" evidence="3">
    <location>
        <begin position="20"/>
        <end position="171"/>
    </location>
</feature>
<dbReference type="RefSeq" id="WP_284292514.1">
    <property type="nucleotide sequence ID" value="NZ_BSUK01000001.1"/>
</dbReference>
<dbReference type="PROSITE" id="PS50022">
    <property type="entry name" value="FA58C_3"/>
    <property type="match status" value="3"/>
</dbReference>
<dbReference type="Proteomes" id="UP001157091">
    <property type="component" value="Unassembled WGS sequence"/>
</dbReference>
<dbReference type="SUPFAM" id="SSF51126">
    <property type="entry name" value="Pectin lyase-like"/>
    <property type="match status" value="1"/>
</dbReference>
<dbReference type="Gene3D" id="2.60.40.10">
    <property type="entry name" value="Immunoglobulins"/>
    <property type="match status" value="2"/>
</dbReference>
<keyword evidence="5" id="KW-1185">Reference proteome</keyword>
<dbReference type="Gene3D" id="2.60.120.260">
    <property type="entry name" value="Galactose-binding domain-like"/>
    <property type="match status" value="3"/>
</dbReference>
<feature type="region of interest" description="Disordered" evidence="1">
    <location>
        <begin position="169"/>
        <end position="214"/>
    </location>
</feature>
<dbReference type="SUPFAM" id="SSF49785">
    <property type="entry name" value="Galactose-binding domain-like"/>
    <property type="match status" value="3"/>
</dbReference>
<proteinExistence type="predicted"/>
<accession>A0ABQ6I175</accession>
<evidence type="ECO:0000259" key="3">
    <source>
        <dbReference type="PROSITE" id="PS50022"/>
    </source>
</evidence>
<feature type="signal peptide" evidence="2">
    <location>
        <begin position="1"/>
        <end position="31"/>
    </location>
</feature>
<dbReference type="InterPro" id="IPR033801">
    <property type="entry name" value="CBM6-CBM35-CBM36-like_1"/>
</dbReference>
<dbReference type="Pfam" id="PF22816">
    <property type="entry name" value="CatAgl_D2"/>
    <property type="match status" value="1"/>
</dbReference>
<dbReference type="Pfam" id="PF07705">
    <property type="entry name" value="CARDB"/>
    <property type="match status" value="2"/>
</dbReference>
<feature type="domain" description="F5/8 type C" evidence="3">
    <location>
        <begin position="185"/>
        <end position="330"/>
    </location>
</feature>
<feature type="compositionally biased region" description="Polar residues" evidence="1">
    <location>
        <begin position="196"/>
        <end position="214"/>
    </location>
</feature>
<keyword evidence="2" id="KW-0732">Signal</keyword>
<keyword evidence="4" id="KW-0378">Hydrolase</keyword>
<evidence type="ECO:0000256" key="1">
    <source>
        <dbReference type="SAM" id="MobiDB-lite"/>
    </source>
</evidence>
<dbReference type="Pfam" id="PF00754">
    <property type="entry name" value="F5_F8_type_C"/>
    <property type="match status" value="3"/>
</dbReference>
<sequence length="1278" mass="131788">MRRTVSKTLAATAGAALLLSAGLVLGGSASAAGSDLAQGKTASASSVSQTYQANNITDGSQSTYWESSNNALPQWVQVDLGSTQHVTDLVLQLPNSASWATRTETIQIQTSSNGSSFSSLVGATGYTFDPASGNSVAVDTPDADARYVRLVFSANTGWPAGQLSGLVVHGSSSGSGDGGSTGGPTGTGDGGTEGTLLSQGKTATTSSSNAPYVASNLTDGSKSSYWEGTNGQFPQWAQVDLGQSRTVQRVALQLPDGWGSRTENLAVSTSTDGSSFTTAKAAATYTFDPASGNTVNLDLPDQAARYVRVTVSANSGWSAAQLSELQVFGDGAGDGQPTDPGTTEPTDPGTTDPGTPTGSNVALGKTITASSVNWTYAATNANDGDVATYWEGAAGAYPSTLAVSLGSDTTLSDVVLRLNPDSAWGARTQTLSIEGRAAGSSTWTTLKSSATYSFNPSSGNTVTVPVTGTASDVRLTFTANSGSSNGQVAELEVYGTPAPNPNLQVTSVTSSPANPVETDAVTLSAVVKNTGNRDAAASSVSFQLNGTTVATKPVGAIAAGGQATVTANVGPLNADSYRIGATADSAGVVVEQDETDNAYTSPTALVVSAVPSSDLVPTVSWSPSTPAAGDTVQFTAVVANQGNVAAASGSHAVTATVKDANGTTVKTLTGSVSGAIPANGNAQTGLGSWTAADGKYTVTVTVADDANEIAAKKANNTQSQSFFVGRGANMPYDTYEAEDGRTGGGAVVLGPNRTVGDLAGEASGRKAVALNQTGSYVEWTTKASTNTLVARFSIPDGTTSSVNVYVDGTFLKALPLTSAYAWLYGDETNPQNTPGSGAPRHVYDEANILLGTTVKAGSTIRLQKDAANSGNIAIDFVDLEQAAQQANPDASAYVEPTGFTQQDVQNALDKARQDTTGKIKGVYLPAGDYTVSNKFQVYGKALDVVGAGVWYTRFHSDPSQSNTDTGFRVDTTAQGSKFRDFAWFGNYTQRIDGPGKVFDLTGVSNLTIDDIWVEHQVCAVWGTNVDSSTFTNMRIRDTFADGINLTNGSSGNRVANDEARSTGDDSFALFAAKDNGGTGEQGNVLENLTAKLTWRAAGIAIYGGQDNTVRNVYVADTLVYAGITISSLNFGYSMEDFGPKQTVFDGITLERDGGHFWGSQTFPAIWLFSASQKFTAIRLNDVDIIDPTYSGIMFQTNYVGSSPQNPIEDTVFTSVSITGAKKSGDAFDAKSGFGIWVNEQPEAGQGPAVGSATFNGLTLANNAQDIKNTTSTFTIVRN</sequence>
<feature type="chain" id="PRO_5046930464" evidence="2">
    <location>
        <begin position="32"/>
        <end position="1278"/>
    </location>
</feature>
<comment type="caution">
    <text evidence="4">The sequence shown here is derived from an EMBL/GenBank/DDBJ whole genome shotgun (WGS) entry which is preliminary data.</text>
</comment>
<evidence type="ECO:0000313" key="4">
    <source>
        <dbReference type="EMBL" id="GMA23524.1"/>
    </source>
</evidence>
<organism evidence="4 5">
    <name type="scientific">Luteimicrobium album</name>
    <dbReference type="NCBI Taxonomy" id="1054550"/>
    <lineage>
        <taxon>Bacteria</taxon>
        <taxon>Bacillati</taxon>
        <taxon>Actinomycetota</taxon>
        <taxon>Actinomycetes</taxon>
        <taxon>Micrococcales</taxon>
        <taxon>Luteimicrobium</taxon>
    </lineage>
</organism>
<protein>
    <submittedName>
        <fullName evidence="4">Glycosyl hydrolase</fullName>
    </submittedName>
</protein>